<dbReference type="KEGG" id="pbap:Pla133_43280"/>
<dbReference type="PANTHER" id="PTHR42749:SF1">
    <property type="entry name" value="CELL SHAPE-DETERMINING PROTEIN MREB"/>
    <property type="match status" value="1"/>
</dbReference>
<dbReference type="InterPro" id="IPR056546">
    <property type="entry name" value="MreB_MamK-like"/>
</dbReference>
<gene>
    <name evidence="6" type="ORF">Pla133_43280</name>
</gene>
<dbReference type="InterPro" id="IPR018181">
    <property type="entry name" value="Heat_shock_70_CS"/>
</dbReference>
<evidence type="ECO:0000256" key="5">
    <source>
        <dbReference type="ARBA" id="ARBA00022840"/>
    </source>
</evidence>
<dbReference type="Proteomes" id="UP000316921">
    <property type="component" value="Chromosome"/>
</dbReference>
<evidence type="ECO:0000256" key="1">
    <source>
        <dbReference type="ARBA" id="ARBA00004496"/>
    </source>
</evidence>
<sequence>MSTKKSEGGAHKGILYLGIDLGTSRCAVVGSNGIRDAVASYVGYPKDVVSRKALGVDVLFGDKAIEKRMSVELYRPLAKGVLKTSLDDGDDAKNGGGQGVEGNARAAKDLIEEIVRRAKPRPDELVYAVIGVPAEASIKSKEALLDAARSTVEAVMLCSEPFAVAYGMDMLEDALVVDIGAGTIDLCRMHGAMPDEADQLTLNCGGDFVDEKLAERIRKRHPQAQFSMQMIKGLKEKHASVLDPPSPAIVQLPVDGKPTRFDLAEDIRGACLEIVPPIVDGLAKLISSYDPEFQDKLKQRVLLAGGGSQIIGLDAAIEAAMVERLGQGNVVRTEESLYGGAIGALKISSDMPDEFWEQMS</sequence>
<dbReference type="GO" id="GO:0005524">
    <property type="term" value="F:ATP binding"/>
    <property type="evidence" value="ECO:0007669"/>
    <property type="project" value="UniProtKB-KW"/>
</dbReference>
<evidence type="ECO:0000256" key="2">
    <source>
        <dbReference type="ARBA" id="ARBA00007381"/>
    </source>
</evidence>
<evidence type="ECO:0000256" key="3">
    <source>
        <dbReference type="ARBA" id="ARBA00022490"/>
    </source>
</evidence>
<dbReference type="PROSITE" id="PS00297">
    <property type="entry name" value="HSP70_1"/>
    <property type="match status" value="1"/>
</dbReference>
<dbReference type="InterPro" id="IPR043129">
    <property type="entry name" value="ATPase_NBD"/>
</dbReference>
<dbReference type="EMBL" id="CP036287">
    <property type="protein sequence ID" value="QDU69211.1"/>
    <property type="molecule type" value="Genomic_DNA"/>
</dbReference>
<accession>A0A518BQG5</accession>
<keyword evidence="5" id="KW-0067">ATP-binding</keyword>
<dbReference type="AlphaFoldDB" id="A0A518BQG5"/>
<keyword evidence="3" id="KW-0963">Cytoplasm</keyword>
<evidence type="ECO:0000256" key="4">
    <source>
        <dbReference type="ARBA" id="ARBA00022741"/>
    </source>
</evidence>
<dbReference type="RefSeq" id="WP_145068902.1">
    <property type="nucleotide sequence ID" value="NZ_CP036287.1"/>
</dbReference>
<name>A0A518BQG5_9BACT</name>
<protein>
    <submittedName>
        <fullName evidence="6">MamK-like protein</fullName>
    </submittedName>
</protein>
<dbReference type="PANTHER" id="PTHR42749">
    <property type="entry name" value="CELL SHAPE-DETERMINING PROTEIN MREB"/>
    <property type="match status" value="1"/>
</dbReference>
<keyword evidence="4" id="KW-0547">Nucleotide-binding</keyword>
<dbReference type="Gene3D" id="3.30.420.40">
    <property type="match status" value="2"/>
</dbReference>
<evidence type="ECO:0000313" key="6">
    <source>
        <dbReference type="EMBL" id="QDU69211.1"/>
    </source>
</evidence>
<keyword evidence="7" id="KW-1185">Reference proteome</keyword>
<dbReference type="NCBIfam" id="NF040964">
    <property type="entry name" value="MamK"/>
    <property type="match status" value="1"/>
</dbReference>
<dbReference type="PRINTS" id="PR00301">
    <property type="entry name" value="HEATSHOCK70"/>
</dbReference>
<dbReference type="GO" id="GO:0005737">
    <property type="term" value="C:cytoplasm"/>
    <property type="evidence" value="ECO:0007669"/>
    <property type="project" value="UniProtKB-SubCell"/>
</dbReference>
<organism evidence="6 7">
    <name type="scientific">Engelhardtia mirabilis</name>
    <dbReference type="NCBI Taxonomy" id="2528011"/>
    <lineage>
        <taxon>Bacteria</taxon>
        <taxon>Pseudomonadati</taxon>
        <taxon>Planctomycetota</taxon>
        <taxon>Planctomycetia</taxon>
        <taxon>Planctomycetia incertae sedis</taxon>
        <taxon>Engelhardtia</taxon>
    </lineage>
</organism>
<dbReference type="SUPFAM" id="SSF53067">
    <property type="entry name" value="Actin-like ATPase domain"/>
    <property type="match status" value="2"/>
</dbReference>
<comment type="subcellular location">
    <subcellularLocation>
        <location evidence="1">Cytoplasm</location>
    </subcellularLocation>
</comment>
<reference evidence="6 7" key="1">
    <citation type="submission" date="2019-02" db="EMBL/GenBank/DDBJ databases">
        <title>Deep-cultivation of Planctomycetes and their phenomic and genomic characterization uncovers novel biology.</title>
        <authorList>
            <person name="Wiegand S."/>
            <person name="Jogler M."/>
            <person name="Boedeker C."/>
            <person name="Pinto D."/>
            <person name="Vollmers J."/>
            <person name="Rivas-Marin E."/>
            <person name="Kohn T."/>
            <person name="Peeters S.H."/>
            <person name="Heuer A."/>
            <person name="Rast P."/>
            <person name="Oberbeckmann S."/>
            <person name="Bunk B."/>
            <person name="Jeske O."/>
            <person name="Meyerdierks A."/>
            <person name="Storesund J.E."/>
            <person name="Kallscheuer N."/>
            <person name="Luecker S."/>
            <person name="Lage O.M."/>
            <person name="Pohl T."/>
            <person name="Merkel B.J."/>
            <person name="Hornburger P."/>
            <person name="Mueller R.-W."/>
            <person name="Bruemmer F."/>
            <person name="Labrenz M."/>
            <person name="Spormann A.M."/>
            <person name="Op den Camp H."/>
            <person name="Overmann J."/>
            <person name="Amann R."/>
            <person name="Jetten M.S.M."/>
            <person name="Mascher T."/>
            <person name="Medema M.H."/>
            <person name="Devos D.P."/>
            <person name="Kaster A.-K."/>
            <person name="Ovreas L."/>
            <person name="Rohde M."/>
            <person name="Galperin M.Y."/>
            <person name="Jogler C."/>
        </authorList>
    </citation>
    <scope>NUCLEOTIDE SEQUENCE [LARGE SCALE GENOMIC DNA]</scope>
    <source>
        <strain evidence="6 7">Pla133</strain>
    </source>
</reference>
<proteinExistence type="inferred from homology"/>
<comment type="similarity">
    <text evidence="2">Belongs to the heat shock protein 70 family.</text>
</comment>
<dbReference type="CDD" id="cd24009">
    <property type="entry name" value="ASKHA_NBD_MamK"/>
    <property type="match status" value="1"/>
</dbReference>
<evidence type="ECO:0000313" key="7">
    <source>
        <dbReference type="Proteomes" id="UP000316921"/>
    </source>
</evidence>
<dbReference type="Pfam" id="PF06723">
    <property type="entry name" value="MreB_Mbl"/>
    <property type="match status" value="1"/>
</dbReference>